<evidence type="ECO:0000256" key="1">
    <source>
        <dbReference type="SAM" id="Coils"/>
    </source>
</evidence>
<sequence length="596" mass="66344">MKLTEDILRIRPLSTLSYQTFHFSLKLLFYQDSITILENYLAVAGEVELLVPVIREACATAGESVREHIRIEGLTGTQLLSAVEELKEEKNQCEEADSSKVDADRRGSDESVEKLLAEADAKSIQLQKQLEDLQRKISRSMNVKESVREQLAEVLDRLNSSVSLIEKGGVCGDEKEPEHKQSIGSVLSFEVTGGDIEHARKISTSGELTNRTESRLSFGMDMDDELYQLYCDTSRLLGRPCKTLADCNNAETVVVNKGLLLEVIDCARILLTDKSGEVDNADDQTLKSEMKESDQEGNKSQNRNEEEEDEQHEKGEEGAGLSIQKEGENEEKEDENEEVLPDDEGEKEKTTEEAERDEKSDSKTGPDEDEPVAQVKRLGADQAVNPADQPTLEQQTPDEQEKSPTDEDQESPKEGRRNAEAEDHASNEDISSSDGKGGEASITQELPESSRQPPDLPSPSNEAGKDEAEHELVQTDDAETEFTDDGHEVSSTQEEETATTENRVKRNSAAASQSKGEDPSRATVMKTLPPYEFAHKYHIQSHLNTATTTSVVQQPVPLQRNRFCSPTMSRKSVAEGKEKDTEKETKRQLLQPRFVF</sequence>
<evidence type="ECO:0000313" key="3">
    <source>
        <dbReference type="EMBL" id="VDL61838.1"/>
    </source>
</evidence>
<reference evidence="5" key="1">
    <citation type="submission" date="2017-02" db="UniProtKB">
        <authorList>
            <consortium name="WormBaseParasite"/>
        </authorList>
    </citation>
    <scope>IDENTIFICATION</scope>
</reference>
<feature type="compositionally biased region" description="Acidic residues" evidence="2">
    <location>
        <begin position="328"/>
        <end position="345"/>
    </location>
</feature>
<feature type="region of interest" description="Disordered" evidence="2">
    <location>
        <begin position="567"/>
        <end position="596"/>
    </location>
</feature>
<reference evidence="3 4" key="2">
    <citation type="submission" date="2018-11" db="EMBL/GenBank/DDBJ databases">
        <authorList>
            <consortium name="Pathogen Informatics"/>
        </authorList>
    </citation>
    <scope>NUCLEOTIDE SEQUENCE [LARGE SCALE GENOMIC DNA]</scope>
</reference>
<keyword evidence="1" id="KW-0175">Coiled coil</keyword>
<dbReference type="Proteomes" id="UP000271162">
    <property type="component" value="Unassembled WGS sequence"/>
</dbReference>
<feature type="region of interest" description="Disordered" evidence="2">
    <location>
        <begin position="279"/>
        <end position="523"/>
    </location>
</feature>
<feature type="compositionally biased region" description="Acidic residues" evidence="2">
    <location>
        <begin position="474"/>
        <end position="483"/>
    </location>
</feature>
<gene>
    <name evidence="3" type="ORF">NBR_LOCUS38</name>
</gene>
<evidence type="ECO:0000256" key="2">
    <source>
        <dbReference type="SAM" id="MobiDB-lite"/>
    </source>
</evidence>
<feature type="coiled-coil region" evidence="1">
    <location>
        <begin position="76"/>
        <end position="150"/>
    </location>
</feature>
<proteinExistence type="predicted"/>
<feature type="compositionally biased region" description="Basic and acidic residues" evidence="2">
    <location>
        <begin position="284"/>
        <end position="297"/>
    </location>
</feature>
<dbReference type="AlphaFoldDB" id="A0A0N4XC77"/>
<keyword evidence="4" id="KW-1185">Reference proteome</keyword>
<dbReference type="EMBL" id="UYSL01000007">
    <property type="protein sequence ID" value="VDL61838.1"/>
    <property type="molecule type" value="Genomic_DNA"/>
</dbReference>
<feature type="compositionally biased region" description="Basic and acidic residues" evidence="2">
    <location>
        <begin position="572"/>
        <end position="587"/>
    </location>
</feature>
<accession>A0A0N4XC77</accession>
<protein>
    <submittedName>
        <fullName evidence="5">BRCT domain-containing protein</fullName>
    </submittedName>
</protein>
<evidence type="ECO:0000313" key="5">
    <source>
        <dbReference type="WBParaSite" id="NBR_0000003701-mRNA-1"/>
    </source>
</evidence>
<name>A0A0N4XC77_NIPBR</name>
<feature type="compositionally biased region" description="Basic and acidic residues" evidence="2">
    <location>
        <begin position="399"/>
        <end position="427"/>
    </location>
</feature>
<dbReference type="STRING" id="27835.A0A0N4XC77"/>
<feature type="compositionally biased region" description="Basic and acidic residues" evidence="2">
    <location>
        <begin position="346"/>
        <end position="366"/>
    </location>
</feature>
<feature type="compositionally biased region" description="Basic and acidic residues" evidence="2">
    <location>
        <begin position="463"/>
        <end position="473"/>
    </location>
</feature>
<feature type="compositionally biased region" description="Polar residues" evidence="2">
    <location>
        <begin position="441"/>
        <end position="452"/>
    </location>
</feature>
<dbReference type="WBParaSite" id="NBR_0000003701-mRNA-1">
    <property type="protein sequence ID" value="NBR_0000003701-mRNA-1"/>
    <property type="gene ID" value="NBR_0000003701"/>
</dbReference>
<evidence type="ECO:0000313" key="4">
    <source>
        <dbReference type="Proteomes" id="UP000271162"/>
    </source>
</evidence>
<organism evidence="5">
    <name type="scientific">Nippostrongylus brasiliensis</name>
    <name type="common">Rat hookworm</name>
    <dbReference type="NCBI Taxonomy" id="27835"/>
    <lineage>
        <taxon>Eukaryota</taxon>
        <taxon>Metazoa</taxon>
        <taxon>Ecdysozoa</taxon>
        <taxon>Nematoda</taxon>
        <taxon>Chromadorea</taxon>
        <taxon>Rhabditida</taxon>
        <taxon>Rhabditina</taxon>
        <taxon>Rhabditomorpha</taxon>
        <taxon>Strongyloidea</taxon>
        <taxon>Heligmosomidae</taxon>
        <taxon>Nippostrongylus</taxon>
    </lineage>
</organism>